<evidence type="ECO:0000313" key="2">
    <source>
        <dbReference type="EMBL" id="KAG5931800.1"/>
    </source>
</evidence>
<keyword evidence="1" id="KW-0732">Signal</keyword>
<dbReference type="OrthoDB" id="5232040at2759"/>
<accession>A0A9P7SF34</accession>
<evidence type="ECO:0000313" key="3">
    <source>
        <dbReference type="Proteomes" id="UP000706124"/>
    </source>
</evidence>
<feature type="signal peptide" evidence="1">
    <location>
        <begin position="1"/>
        <end position="19"/>
    </location>
</feature>
<reference evidence="2 3" key="1">
    <citation type="journal article" date="2020" name="bioRxiv">
        <title>Whole genome comparisons of ergot fungi reveals the divergence and evolution of species within the genus Claviceps are the result of varying mechanisms driving genome evolution and host range expansion.</title>
        <authorList>
            <person name="Wyka S.A."/>
            <person name="Mondo S.J."/>
            <person name="Liu M."/>
            <person name="Dettman J."/>
            <person name="Nalam V."/>
            <person name="Broders K.D."/>
        </authorList>
    </citation>
    <scope>NUCLEOTIDE SEQUENCE [LARGE SCALE GENOMIC DNA]</scope>
    <source>
        <strain evidence="2 3">CCC 1485</strain>
    </source>
</reference>
<name>A0A9P7SF34_9HYPO</name>
<dbReference type="Proteomes" id="UP000706124">
    <property type="component" value="Unassembled WGS sequence"/>
</dbReference>
<proteinExistence type="predicted"/>
<organism evidence="2 3">
    <name type="scientific">Claviceps pazoutovae</name>
    <dbReference type="NCBI Taxonomy" id="1649127"/>
    <lineage>
        <taxon>Eukaryota</taxon>
        <taxon>Fungi</taxon>
        <taxon>Dikarya</taxon>
        <taxon>Ascomycota</taxon>
        <taxon>Pezizomycotina</taxon>
        <taxon>Sordariomycetes</taxon>
        <taxon>Hypocreomycetidae</taxon>
        <taxon>Hypocreales</taxon>
        <taxon>Clavicipitaceae</taxon>
        <taxon>Claviceps</taxon>
    </lineage>
</organism>
<dbReference type="AlphaFoldDB" id="A0A9P7SF34"/>
<keyword evidence="3" id="KW-1185">Reference proteome</keyword>
<protein>
    <submittedName>
        <fullName evidence="2">Uncharacterized protein</fullName>
    </submittedName>
</protein>
<gene>
    <name evidence="2" type="ORF">E4U60_005792</name>
</gene>
<feature type="chain" id="PRO_5040268246" evidence="1">
    <location>
        <begin position="20"/>
        <end position="105"/>
    </location>
</feature>
<sequence>MKAFIFAISLLTFGPGASALSKPELGSITEGDYTFTGGDLPRGDEKNLLALGNVQPQCACVSGCKDPFEVCEPYECQCLGAWGCYSCNGGRFLCQKGPGSNTCAQ</sequence>
<evidence type="ECO:0000256" key="1">
    <source>
        <dbReference type="SAM" id="SignalP"/>
    </source>
</evidence>
<dbReference type="EMBL" id="SRPO01000522">
    <property type="protein sequence ID" value="KAG5931800.1"/>
    <property type="molecule type" value="Genomic_DNA"/>
</dbReference>
<comment type="caution">
    <text evidence="2">The sequence shown here is derived from an EMBL/GenBank/DDBJ whole genome shotgun (WGS) entry which is preliminary data.</text>
</comment>